<evidence type="ECO:0000313" key="2">
    <source>
        <dbReference type="EMBL" id="GGX60615.1"/>
    </source>
</evidence>
<sequence>MLDYACGYQTVGSIRPKKLEIYATNMFVSIRSWPVGLATDAGGAQSGVSEAWMPRPSLHGRIHGDPE</sequence>
<organism evidence="2 3">
    <name type="scientific">Saccharospirillum salsuginis</name>
    <dbReference type="NCBI Taxonomy" id="418750"/>
    <lineage>
        <taxon>Bacteria</taxon>
        <taxon>Pseudomonadati</taxon>
        <taxon>Pseudomonadota</taxon>
        <taxon>Gammaproteobacteria</taxon>
        <taxon>Oceanospirillales</taxon>
        <taxon>Saccharospirillaceae</taxon>
        <taxon>Saccharospirillum</taxon>
    </lineage>
</organism>
<dbReference type="Proteomes" id="UP000626148">
    <property type="component" value="Unassembled WGS sequence"/>
</dbReference>
<dbReference type="EMBL" id="BMXR01000007">
    <property type="protein sequence ID" value="GGX60615.1"/>
    <property type="molecule type" value="Genomic_DNA"/>
</dbReference>
<keyword evidence="3" id="KW-1185">Reference proteome</keyword>
<reference evidence="2" key="2">
    <citation type="submission" date="2020-09" db="EMBL/GenBank/DDBJ databases">
        <authorList>
            <person name="Sun Q."/>
            <person name="Kim S."/>
        </authorList>
    </citation>
    <scope>NUCLEOTIDE SEQUENCE</scope>
    <source>
        <strain evidence="2">KCTC 22169</strain>
    </source>
</reference>
<name>A0A918KEP5_9GAMM</name>
<gene>
    <name evidence="2" type="ORF">GCM10007392_30800</name>
</gene>
<feature type="region of interest" description="Disordered" evidence="1">
    <location>
        <begin position="46"/>
        <end position="67"/>
    </location>
</feature>
<dbReference type="AlphaFoldDB" id="A0A918KEP5"/>
<comment type="caution">
    <text evidence="2">The sequence shown here is derived from an EMBL/GenBank/DDBJ whole genome shotgun (WGS) entry which is preliminary data.</text>
</comment>
<protein>
    <submittedName>
        <fullName evidence="2">Uncharacterized protein</fullName>
    </submittedName>
</protein>
<accession>A0A918KEP5</accession>
<reference evidence="2" key="1">
    <citation type="journal article" date="2014" name="Int. J. Syst. Evol. Microbiol.">
        <title>Complete genome sequence of Corynebacterium casei LMG S-19264T (=DSM 44701T), isolated from a smear-ripened cheese.</title>
        <authorList>
            <consortium name="US DOE Joint Genome Institute (JGI-PGF)"/>
            <person name="Walter F."/>
            <person name="Albersmeier A."/>
            <person name="Kalinowski J."/>
            <person name="Ruckert C."/>
        </authorList>
    </citation>
    <scope>NUCLEOTIDE SEQUENCE</scope>
    <source>
        <strain evidence="2">KCTC 22169</strain>
    </source>
</reference>
<proteinExistence type="predicted"/>
<evidence type="ECO:0000256" key="1">
    <source>
        <dbReference type="SAM" id="MobiDB-lite"/>
    </source>
</evidence>
<evidence type="ECO:0000313" key="3">
    <source>
        <dbReference type="Proteomes" id="UP000626148"/>
    </source>
</evidence>